<feature type="domain" description="C2H2-type" evidence="7">
    <location>
        <begin position="403"/>
        <end position="429"/>
    </location>
</feature>
<feature type="domain" description="C2H2-type" evidence="7">
    <location>
        <begin position="597"/>
        <end position="627"/>
    </location>
</feature>
<evidence type="ECO:0000259" key="7">
    <source>
        <dbReference type="PROSITE" id="PS50157"/>
    </source>
</evidence>
<dbReference type="InterPro" id="IPR036236">
    <property type="entry name" value="Znf_C2H2_sf"/>
</dbReference>
<dbReference type="VEuPathDB" id="VectorBase:CSON007137"/>
<evidence type="ECO:0000256" key="6">
    <source>
        <dbReference type="SAM" id="MobiDB-lite"/>
    </source>
</evidence>
<dbReference type="GO" id="GO:0008270">
    <property type="term" value="F:zinc ion binding"/>
    <property type="evidence" value="ECO:0007669"/>
    <property type="project" value="UniProtKB-KW"/>
</dbReference>
<protein>
    <submittedName>
        <fullName evidence="9">CSON007137 protein</fullName>
    </submittedName>
</protein>
<gene>
    <name evidence="9" type="primary">CSON007137</name>
</gene>
<dbReference type="PROSITE" id="PS50157">
    <property type="entry name" value="ZINC_FINGER_C2H2_2"/>
    <property type="match status" value="6"/>
</dbReference>
<feature type="compositionally biased region" description="Basic and acidic residues" evidence="6">
    <location>
        <begin position="356"/>
        <end position="365"/>
    </location>
</feature>
<proteinExistence type="predicted"/>
<feature type="region of interest" description="Disordered" evidence="6">
    <location>
        <begin position="346"/>
        <end position="366"/>
    </location>
</feature>
<dbReference type="PANTHER" id="PTHR24408">
    <property type="entry name" value="ZINC FINGER PROTEIN"/>
    <property type="match status" value="1"/>
</dbReference>
<dbReference type="OMA" id="CEMCNEM"/>
<feature type="compositionally biased region" description="Basic and acidic residues" evidence="6">
    <location>
        <begin position="738"/>
        <end position="751"/>
    </location>
</feature>
<organism evidence="9">
    <name type="scientific">Culicoides sonorensis</name>
    <name type="common">Biting midge</name>
    <dbReference type="NCBI Taxonomy" id="179676"/>
    <lineage>
        <taxon>Eukaryota</taxon>
        <taxon>Metazoa</taxon>
        <taxon>Ecdysozoa</taxon>
        <taxon>Arthropoda</taxon>
        <taxon>Hexapoda</taxon>
        <taxon>Insecta</taxon>
        <taxon>Pterygota</taxon>
        <taxon>Neoptera</taxon>
        <taxon>Endopterygota</taxon>
        <taxon>Diptera</taxon>
        <taxon>Nematocera</taxon>
        <taxon>Chironomoidea</taxon>
        <taxon>Ceratopogonidae</taxon>
        <taxon>Ceratopogoninae</taxon>
        <taxon>Culicoides</taxon>
        <taxon>Monoculicoides</taxon>
    </lineage>
</organism>
<evidence type="ECO:0000256" key="1">
    <source>
        <dbReference type="ARBA" id="ARBA00022723"/>
    </source>
</evidence>
<evidence type="ECO:0000313" key="8">
    <source>
        <dbReference type="EMBL" id="SSX02245.1"/>
    </source>
</evidence>
<dbReference type="PANTHER" id="PTHR24408:SF58">
    <property type="entry name" value="TRANSCRIPTION FACTOR (TFIIIA), PUTATIVE (AFU_ORTHOLOGUE AFUA_1G05150)-RELATED"/>
    <property type="match status" value="1"/>
</dbReference>
<feature type="domain" description="C2H2-type" evidence="7">
    <location>
        <begin position="323"/>
        <end position="351"/>
    </location>
</feature>
<dbReference type="AlphaFoldDB" id="A0A336LX45"/>
<evidence type="ECO:0000313" key="9">
    <source>
        <dbReference type="EMBL" id="SSX22622.1"/>
    </source>
</evidence>
<evidence type="ECO:0000256" key="4">
    <source>
        <dbReference type="ARBA" id="ARBA00022833"/>
    </source>
</evidence>
<feature type="region of interest" description="Disordered" evidence="6">
    <location>
        <begin position="738"/>
        <end position="760"/>
    </location>
</feature>
<evidence type="ECO:0000256" key="2">
    <source>
        <dbReference type="ARBA" id="ARBA00022737"/>
    </source>
</evidence>
<keyword evidence="4" id="KW-0862">Zinc</keyword>
<sequence>MQTLKQKTSHCRCCLTKNDLIQLTGEKQKIILSVLSLSAIKCTTIPKDAQICINCNSTLTYLDKFRHNCASAHKILTKSKLKNTFLSSVTDESVNLAFDTILNWMNDVTVIIKYLEDVKKEDGEEEEKEKEEVVEEQNFQDFETVLVKQESNSDTYNDDNTNTKFDTDDSSSSDDDYSPQNETETKNKAKKEKLKLSCQFCTRTFSKKSELIVHEMNHEKKNPFVCDVDGCTKAYPHPRTLKTHKLEIHGIRDGVKVTVPDPTLDDPKFLEKLEELKDENFDMDKYFAAKGSKRAYQCHICSRFYNKTEFQYHRNKHLGLKPFDCAECDKSFINPYELGKHIKKIHQADSSEDEEKNGSEGESKNRSVLYMDDYDPDANDDTGIYKSLEQFFVPERRGFRRSYKCPECSKIFSRGELKYHMNHHNNVKPYKCAVEYCEKYFESPRYMRIHCKKYHNVIVKPVKDYDMKNTRFLMWKERNDDQKDVIKHAPVKLCKDDSTEKLNVICTICGKSVRKKHFREHYYTHEKPDLKCPYEESEGCTAVFRNKMKLTSHIQAKHDGCYTPKSVANCMCELCGKTLTKAQLKYHMNLHLGLTPYACEYENCNLSYRSPNLLRQHIAGYHLKQKRFKCQYCSKRFNEKDDYDKHKNENCGVKTATCQYCGKSMNKFSLKNHLLIHTGEKNWVCEFEGCGKAFLRRDKLQSHKKVHSTENCFMCPYCTSGFKYKSWVDTHIEKKHPEKLDNTQGDKHETEESYQMIMSQ</sequence>
<feature type="domain" description="C2H2-type" evidence="7">
    <location>
        <begin position="196"/>
        <end position="223"/>
    </location>
</feature>
<dbReference type="InterPro" id="IPR013087">
    <property type="entry name" value="Znf_C2H2_type"/>
</dbReference>
<dbReference type="SMART" id="SM00868">
    <property type="entry name" value="zf-AD"/>
    <property type="match status" value="1"/>
</dbReference>
<evidence type="ECO:0000256" key="3">
    <source>
        <dbReference type="ARBA" id="ARBA00022771"/>
    </source>
</evidence>
<keyword evidence="2" id="KW-0677">Repeat</keyword>
<dbReference type="GO" id="GO:0005634">
    <property type="term" value="C:nucleus"/>
    <property type="evidence" value="ECO:0007669"/>
    <property type="project" value="InterPro"/>
</dbReference>
<keyword evidence="1" id="KW-0479">Metal-binding</keyword>
<dbReference type="GO" id="GO:0000981">
    <property type="term" value="F:DNA-binding transcription factor activity, RNA polymerase II-specific"/>
    <property type="evidence" value="ECO:0007669"/>
    <property type="project" value="TreeGrafter"/>
</dbReference>
<reference evidence="9" key="2">
    <citation type="submission" date="2018-07" db="EMBL/GenBank/DDBJ databases">
        <authorList>
            <person name="Quirk P.G."/>
            <person name="Krulwich T.A."/>
        </authorList>
    </citation>
    <scope>NUCLEOTIDE SEQUENCE</scope>
</reference>
<dbReference type="EMBL" id="UFQT01000268">
    <property type="protein sequence ID" value="SSX22622.1"/>
    <property type="molecule type" value="Genomic_DNA"/>
</dbReference>
<dbReference type="GO" id="GO:0043565">
    <property type="term" value="F:sequence-specific DNA binding"/>
    <property type="evidence" value="ECO:0007669"/>
    <property type="project" value="TreeGrafter"/>
</dbReference>
<accession>A0A336LX45</accession>
<dbReference type="Pfam" id="PF00096">
    <property type="entry name" value="zf-C2H2"/>
    <property type="match status" value="2"/>
</dbReference>
<dbReference type="PROSITE" id="PS00028">
    <property type="entry name" value="ZINC_FINGER_C2H2_1"/>
    <property type="match status" value="7"/>
</dbReference>
<dbReference type="SMART" id="SM00355">
    <property type="entry name" value="ZnF_C2H2"/>
    <property type="match status" value="14"/>
</dbReference>
<feature type="compositionally biased region" description="Low complexity" evidence="6">
    <location>
        <begin position="152"/>
        <end position="164"/>
    </location>
</feature>
<dbReference type="SUPFAM" id="SSF57667">
    <property type="entry name" value="beta-beta-alpha zinc fingers"/>
    <property type="match status" value="5"/>
</dbReference>
<dbReference type="Gene3D" id="3.30.160.60">
    <property type="entry name" value="Classic Zinc Finger"/>
    <property type="match status" value="7"/>
</dbReference>
<dbReference type="InterPro" id="IPR012934">
    <property type="entry name" value="Znf_AD"/>
</dbReference>
<reference evidence="8" key="1">
    <citation type="submission" date="2018-04" db="EMBL/GenBank/DDBJ databases">
        <authorList>
            <person name="Go L.Y."/>
            <person name="Mitchell J.A."/>
        </authorList>
    </citation>
    <scope>NUCLEOTIDE SEQUENCE</scope>
    <source>
        <tissue evidence="8">Whole organism</tissue>
    </source>
</reference>
<feature type="domain" description="C2H2-type" evidence="7">
    <location>
        <begin position="683"/>
        <end position="712"/>
    </location>
</feature>
<feature type="domain" description="C2H2-type" evidence="7">
    <location>
        <begin position="628"/>
        <end position="655"/>
    </location>
</feature>
<name>A0A336LX45_CULSO</name>
<keyword evidence="3 5" id="KW-0863">Zinc-finger</keyword>
<feature type="region of interest" description="Disordered" evidence="6">
    <location>
        <begin position="150"/>
        <end position="189"/>
    </location>
</feature>
<dbReference type="EMBL" id="UFQS01000268">
    <property type="protein sequence ID" value="SSX02245.1"/>
    <property type="molecule type" value="Genomic_DNA"/>
</dbReference>
<evidence type="ECO:0000256" key="5">
    <source>
        <dbReference type="PROSITE-ProRule" id="PRU00042"/>
    </source>
</evidence>
<feature type="compositionally biased region" description="Acidic residues" evidence="6">
    <location>
        <begin position="168"/>
        <end position="177"/>
    </location>
</feature>